<reference evidence="1 2" key="1">
    <citation type="submission" date="2009-01" db="EMBL/GenBank/DDBJ databases">
        <authorList>
            <person name="Fulton L."/>
            <person name="Clifton S."/>
            <person name="Fulton B."/>
            <person name="Xu J."/>
            <person name="Minx P."/>
            <person name="Pepin K.H."/>
            <person name="Johnson M."/>
            <person name="Bhonagiri V."/>
            <person name="Nash W.E."/>
            <person name="Mardis E.R."/>
            <person name="Wilson R.K."/>
        </authorList>
    </citation>
    <scope>NUCLEOTIDE SEQUENCE [LARGE SCALE GENOMIC DNA]</scope>
    <source>
        <strain evidence="1 2">DSM 5476</strain>
    </source>
</reference>
<evidence type="ECO:0000313" key="2">
    <source>
        <dbReference type="Proteomes" id="UP000003340"/>
    </source>
</evidence>
<accession>C0E996</accession>
<gene>
    <name evidence="1" type="ORF">CLOSTMETH_00394</name>
</gene>
<evidence type="ECO:0000313" key="1">
    <source>
        <dbReference type="EMBL" id="EEG31926.1"/>
    </source>
</evidence>
<sequence>MDGQSSYTGNRLFIGRMQLANPGQIGYNSAVKIKTQSGW</sequence>
<dbReference type="HOGENOM" id="CLU_3307429_0_0_9"/>
<dbReference type="Proteomes" id="UP000003340">
    <property type="component" value="Unassembled WGS sequence"/>
</dbReference>
<name>C0E996_9FIRM</name>
<dbReference type="AlphaFoldDB" id="C0E996"/>
<proteinExistence type="predicted"/>
<organism evidence="1 2">
    <name type="scientific">[Clostridium] methylpentosum DSM 5476</name>
    <dbReference type="NCBI Taxonomy" id="537013"/>
    <lineage>
        <taxon>Bacteria</taxon>
        <taxon>Bacillati</taxon>
        <taxon>Bacillota</taxon>
        <taxon>Clostridia</taxon>
        <taxon>Eubacteriales</taxon>
        <taxon>Oscillospiraceae</taxon>
        <taxon>Oscillospiraceae incertae sedis</taxon>
    </lineage>
</organism>
<comment type="caution">
    <text evidence="1">The sequence shown here is derived from an EMBL/GenBank/DDBJ whole genome shotgun (WGS) entry which is preliminary data.</text>
</comment>
<keyword evidence="2" id="KW-1185">Reference proteome</keyword>
<dbReference type="STRING" id="537013.CLOSTMETH_00394"/>
<reference evidence="1 2" key="2">
    <citation type="submission" date="2009-02" db="EMBL/GenBank/DDBJ databases">
        <title>Draft genome sequence of Clostridium methylpentosum (DSM 5476).</title>
        <authorList>
            <person name="Sudarsanam P."/>
            <person name="Ley R."/>
            <person name="Guruge J."/>
            <person name="Turnbaugh P.J."/>
            <person name="Mahowald M."/>
            <person name="Liep D."/>
            <person name="Gordon J."/>
        </authorList>
    </citation>
    <scope>NUCLEOTIDE SEQUENCE [LARGE SCALE GENOMIC DNA]</scope>
    <source>
        <strain evidence="1 2">DSM 5476</strain>
    </source>
</reference>
<protein>
    <submittedName>
        <fullName evidence="1">Uncharacterized protein</fullName>
    </submittedName>
</protein>
<dbReference type="EMBL" id="ACEC01000019">
    <property type="protein sequence ID" value="EEG31926.1"/>
    <property type="molecule type" value="Genomic_DNA"/>
</dbReference>